<dbReference type="RefSeq" id="WP_112880395.1">
    <property type="nucleotide sequence ID" value="NZ_QLUW01000001.1"/>
</dbReference>
<organism evidence="1 2">
    <name type="scientific">Paenibacillus montanisoli</name>
    <dbReference type="NCBI Taxonomy" id="2081970"/>
    <lineage>
        <taxon>Bacteria</taxon>
        <taxon>Bacillati</taxon>
        <taxon>Bacillota</taxon>
        <taxon>Bacilli</taxon>
        <taxon>Bacillales</taxon>
        <taxon>Paenibacillaceae</taxon>
        <taxon>Paenibacillus</taxon>
    </lineage>
</organism>
<name>A0A328U3S7_9BACL</name>
<sequence>MIIVFGVVVLIGGLVLKAKYMFNPITFKQDEITRYEWHAYEYPAQIEYLTYEDDKGWTKKSILKDKNEILYIFGQMKKNQEIVSSQSDFFDIRKDMGKEKLVIIRHLESEENGEGPILFQFHYYENGHAADIEDREKFIPISDELKERLRKRTNAIS</sequence>
<gene>
    <name evidence="1" type="ORF">DL346_01870</name>
</gene>
<comment type="caution">
    <text evidence="1">The sequence shown here is derived from an EMBL/GenBank/DDBJ whole genome shotgun (WGS) entry which is preliminary data.</text>
</comment>
<evidence type="ECO:0000313" key="1">
    <source>
        <dbReference type="EMBL" id="RAP77270.1"/>
    </source>
</evidence>
<evidence type="ECO:0000313" key="2">
    <source>
        <dbReference type="Proteomes" id="UP000249260"/>
    </source>
</evidence>
<accession>A0A328U3S7</accession>
<reference evidence="1 2" key="1">
    <citation type="submission" date="2018-06" db="EMBL/GenBank/DDBJ databases">
        <title>Paenibacillus montanisoli sp. nov., isolated from mountain area soil.</title>
        <authorList>
            <person name="Wu M."/>
        </authorList>
    </citation>
    <scope>NUCLEOTIDE SEQUENCE [LARGE SCALE GENOMIC DNA]</scope>
    <source>
        <strain evidence="1 2">RA17</strain>
    </source>
</reference>
<proteinExistence type="predicted"/>
<dbReference type="EMBL" id="QLUW01000001">
    <property type="protein sequence ID" value="RAP77270.1"/>
    <property type="molecule type" value="Genomic_DNA"/>
</dbReference>
<dbReference type="AlphaFoldDB" id="A0A328U3S7"/>
<keyword evidence="2" id="KW-1185">Reference proteome</keyword>
<protein>
    <submittedName>
        <fullName evidence="1">Uncharacterized protein</fullName>
    </submittedName>
</protein>
<dbReference type="Proteomes" id="UP000249260">
    <property type="component" value="Unassembled WGS sequence"/>
</dbReference>
<dbReference type="OrthoDB" id="2608210at2"/>